<reference evidence="2 3" key="1">
    <citation type="submission" date="2024-04" db="EMBL/GenBank/DDBJ databases">
        <title>Novel species of the genus Ideonella isolated from streams.</title>
        <authorList>
            <person name="Lu H."/>
        </authorList>
    </citation>
    <scope>NUCLEOTIDE SEQUENCE [LARGE SCALE GENOMIC DNA]</scope>
    <source>
        <strain evidence="2 3">LYT19W</strain>
    </source>
</reference>
<gene>
    <name evidence="2" type="ORF">AACH00_10235</name>
</gene>
<organism evidence="2 3">
    <name type="scientific">Ideonella margarita</name>
    <dbReference type="NCBI Taxonomy" id="2984191"/>
    <lineage>
        <taxon>Bacteria</taxon>
        <taxon>Pseudomonadati</taxon>
        <taxon>Pseudomonadota</taxon>
        <taxon>Betaproteobacteria</taxon>
        <taxon>Burkholderiales</taxon>
        <taxon>Sphaerotilaceae</taxon>
        <taxon>Ideonella</taxon>
    </lineage>
</organism>
<protein>
    <recommendedName>
        <fullName evidence="4">Lipoprotein</fullName>
    </recommendedName>
</protein>
<name>A0ABU9C746_9BURK</name>
<dbReference type="RefSeq" id="WP_341399023.1">
    <property type="nucleotide sequence ID" value="NZ_JBBUTI010000006.1"/>
</dbReference>
<evidence type="ECO:0000256" key="1">
    <source>
        <dbReference type="SAM" id="MobiDB-lite"/>
    </source>
</evidence>
<keyword evidence="3" id="KW-1185">Reference proteome</keyword>
<proteinExistence type="predicted"/>
<evidence type="ECO:0000313" key="3">
    <source>
        <dbReference type="Proteomes" id="UP001379945"/>
    </source>
</evidence>
<dbReference type="EMBL" id="JBBUTI010000006">
    <property type="protein sequence ID" value="MEK8046726.1"/>
    <property type="molecule type" value="Genomic_DNA"/>
</dbReference>
<sequence>MTAYPRATRLLSLATTLLLGAALSGCIVVTPRGYHHGWRPGVVVEAPPVIYPGGGPRGDWDHGRGDDRWGGRR</sequence>
<feature type="compositionally biased region" description="Basic and acidic residues" evidence="1">
    <location>
        <begin position="58"/>
        <end position="73"/>
    </location>
</feature>
<accession>A0ABU9C746</accession>
<feature type="region of interest" description="Disordered" evidence="1">
    <location>
        <begin position="54"/>
        <end position="73"/>
    </location>
</feature>
<evidence type="ECO:0000313" key="2">
    <source>
        <dbReference type="EMBL" id="MEK8046726.1"/>
    </source>
</evidence>
<comment type="caution">
    <text evidence="2">The sequence shown here is derived from an EMBL/GenBank/DDBJ whole genome shotgun (WGS) entry which is preliminary data.</text>
</comment>
<dbReference type="PROSITE" id="PS51257">
    <property type="entry name" value="PROKAR_LIPOPROTEIN"/>
    <property type="match status" value="1"/>
</dbReference>
<evidence type="ECO:0008006" key="4">
    <source>
        <dbReference type="Google" id="ProtNLM"/>
    </source>
</evidence>
<dbReference type="Proteomes" id="UP001379945">
    <property type="component" value="Unassembled WGS sequence"/>
</dbReference>